<evidence type="ECO:0000256" key="2">
    <source>
        <dbReference type="ARBA" id="ARBA00005947"/>
    </source>
</evidence>
<accession>A0A2A9EC62</accession>
<name>A0A2A9EC62_9MICO</name>
<dbReference type="GO" id="GO:0040029">
    <property type="term" value="P:epigenetic regulation of gene expression"/>
    <property type="evidence" value="ECO:0007669"/>
    <property type="project" value="TreeGrafter"/>
</dbReference>
<dbReference type="CDD" id="cd09994">
    <property type="entry name" value="HDAC_AcuC_like"/>
    <property type="match status" value="1"/>
</dbReference>
<dbReference type="OrthoDB" id="9808367at2"/>
<dbReference type="InterPro" id="IPR023696">
    <property type="entry name" value="Ureohydrolase_dom_sf"/>
</dbReference>
<dbReference type="Proteomes" id="UP000221394">
    <property type="component" value="Unassembled WGS sequence"/>
</dbReference>
<dbReference type="GO" id="GO:0004407">
    <property type="term" value="F:histone deacetylase activity"/>
    <property type="evidence" value="ECO:0007669"/>
    <property type="project" value="TreeGrafter"/>
</dbReference>
<dbReference type="PANTHER" id="PTHR10625">
    <property type="entry name" value="HISTONE DEACETYLASE HDAC1-RELATED"/>
    <property type="match status" value="1"/>
</dbReference>
<dbReference type="PRINTS" id="PR01270">
    <property type="entry name" value="HDASUPER"/>
</dbReference>
<comment type="similarity">
    <text evidence="2">Belongs to the histone deacetylase family.</text>
</comment>
<evidence type="ECO:0000256" key="5">
    <source>
        <dbReference type="SAM" id="MobiDB-lite"/>
    </source>
</evidence>
<evidence type="ECO:0000259" key="6">
    <source>
        <dbReference type="Pfam" id="PF00850"/>
    </source>
</evidence>
<sequence>MAATAHVAWAADLLGYDFGPEHPMAPLRLHLTIELARALGVLDADGVVVADAGIAPDSLLETVHTPEYVAAVHAASRGVRDVRRGLGTQDDPLFEDMHDAAARIVAGTVAAARAVWRGEAQHGVSVAGGMHHAMPDAASGFCIYNDAAVAIRALLDDGAERVAYVDLDAHHGDGVQKVFWDEPRVLTVSVHESPASLFPHTGYPTETGGPHAPGGAVNVALPARTRPEGWLRAIDGVVPEVLADFRPQVLVTQHGCDAHAHDPLSSLRVSTAALRAAARRMHGLAHQLCDGRWVALGGGGYSVVDVVPRVWASVLAEAAHVPVPAHTPIPEEWRELVRREVGAEPPVVIHEDGDEQHADPSWSGRYDPADDVDRAVMATRSAVFPLRGLHPEVY</sequence>
<feature type="compositionally biased region" description="Basic and acidic residues" evidence="5">
    <location>
        <begin position="349"/>
        <end position="358"/>
    </location>
</feature>
<evidence type="ECO:0000313" key="7">
    <source>
        <dbReference type="EMBL" id="PFG36518.1"/>
    </source>
</evidence>
<dbReference type="EMBL" id="PDJH01000001">
    <property type="protein sequence ID" value="PFG36518.1"/>
    <property type="molecule type" value="Genomic_DNA"/>
</dbReference>
<comment type="caution">
    <text evidence="7">The sequence shown here is derived from an EMBL/GenBank/DDBJ whole genome shotgun (WGS) entry which is preliminary data.</text>
</comment>
<feature type="domain" description="Histone deacetylase" evidence="6">
    <location>
        <begin position="22"/>
        <end position="316"/>
    </location>
</feature>
<proteinExistence type="inferred from homology"/>
<protein>
    <recommendedName>
        <fullName evidence="3">Acetoin utilization protein AcuC</fullName>
    </recommendedName>
</protein>
<dbReference type="AlphaFoldDB" id="A0A2A9EC62"/>
<dbReference type="InterPro" id="IPR003085">
    <property type="entry name" value="AcuC"/>
</dbReference>
<dbReference type="InterPro" id="IPR000286">
    <property type="entry name" value="HDACs"/>
</dbReference>
<dbReference type="PANTHER" id="PTHR10625:SF10">
    <property type="entry name" value="HISTONE DEACETYLASE HDAC1"/>
    <property type="match status" value="1"/>
</dbReference>
<dbReference type="PRINTS" id="PR01272">
    <property type="entry name" value="ACUCPROTEIN"/>
</dbReference>
<dbReference type="SUPFAM" id="SSF52768">
    <property type="entry name" value="Arginase/deacetylase"/>
    <property type="match status" value="1"/>
</dbReference>
<dbReference type="InterPro" id="IPR023801">
    <property type="entry name" value="His_deacetylse_dom"/>
</dbReference>
<dbReference type="UniPathway" id="UPA00040"/>
<keyword evidence="4" id="KW-0006">Acetoin catabolism</keyword>
<dbReference type="Pfam" id="PF00850">
    <property type="entry name" value="Hist_deacetyl"/>
    <property type="match status" value="1"/>
</dbReference>
<feature type="region of interest" description="Disordered" evidence="5">
    <location>
        <begin position="348"/>
        <end position="367"/>
    </location>
</feature>
<evidence type="ECO:0000313" key="8">
    <source>
        <dbReference type="Proteomes" id="UP000221394"/>
    </source>
</evidence>
<keyword evidence="8" id="KW-1185">Reference proteome</keyword>
<gene>
    <name evidence="7" type="ORF">ATL41_1245</name>
</gene>
<evidence type="ECO:0000256" key="4">
    <source>
        <dbReference type="ARBA" id="ARBA00022627"/>
    </source>
</evidence>
<comment type="pathway">
    <text evidence="1">Ketone degradation; acetoin degradation.</text>
</comment>
<dbReference type="Gene3D" id="3.40.800.20">
    <property type="entry name" value="Histone deacetylase domain"/>
    <property type="match status" value="1"/>
</dbReference>
<dbReference type="InterPro" id="IPR037138">
    <property type="entry name" value="His_deacetylse_dom_sf"/>
</dbReference>
<organism evidence="7 8">
    <name type="scientific">Flavimobilis soli</name>
    <dbReference type="NCBI Taxonomy" id="442709"/>
    <lineage>
        <taxon>Bacteria</taxon>
        <taxon>Bacillati</taxon>
        <taxon>Actinomycetota</taxon>
        <taxon>Actinomycetes</taxon>
        <taxon>Micrococcales</taxon>
        <taxon>Jonesiaceae</taxon>
        <taxon>Flavimobilis</taxon>
    </lineage>
</organism>
<dbReference type="GO" id="GO:0045150">
    <property type="term" value="P:acetoin catabolic process"/>
    <property type="evidence" value="ECO:0007669"/>
    <property type="project" value="UniProtKB-UniPathway"/>
</dbReference>
<evidence type="ECO:0000256" key="3">
    <source>
        <dbReference type="ARBA" id="ARBA00020218"/>
    </source>
</evidence>
<dbReference type="RefSeq" id="WP_098457689.1">
    <property type="nucleotide sequence ID" value="NZ_PDJH01000001.1"/>
</dbReference>
<evidence type="ECO:0000256" key="1">
    <source>
        <dbReference type="ARBA" id="ARBA00005101"/>
    </source>
</evidence>
<reference evidence="7 8" key="1">
    <citation type="submission" date="2017-10" db="EMBL/GenBank/DDBJ databases">
        <title>Sequencing the genomes of 1000 actinobacteria strains.</title>
        <authorList>
            <person name="Klenk H.-P."/>
        </authorList>
    </citation>
    <scope>NUCLEOTIDE SEQUENCE [LARGE SCALE GENOMIC DNA]</scope>
    <source>
        <strain evidence="7 8">DSM 21574</strain>
    </source>
</reference>